<sequence>LAQKTEKDLVGYLLKNYDRRIRPTKYWNSSMTITIQIHLYSLIDVDEVSEQLTLLLWIPQSWKDEYLVWNEDEWEGISKINIPAEYIWIPDGTIFNIVDVKEILSLSQTYARITSHGQVEVDFNKLVSIRCPMDVRNFPFDLQFCKIQFGSWGFQLHQLTHNVKSAVIIPETSENSEWQIESFSSKKVQTAYESSQGDNINEYEEIIYTIVLRRKPLYYIVVLLIPTYLIVSISIIGLFIPHSADGEREEKVSFGLTTLLTMTVVLGMVTGEMPKSSIGLPLLGQYVLIETGVSIFAIILSAVILICNERALNHCKPPPVWIQGLFHANVKNRKDPLCQPLLTKEKDYQRSASDQLGLTFAIRTLIEYYDEQRERDFNKNLWHRLFAFVDLISMLILLILNTFLTFYTFFPFIF</sequence>
<dbReference type="SUPFAM" id="SSF90112">
    <property type="entry name" value="Neurotransmitter-gated ion-channel transmembrane pore"/>
    <property type="match status" value="1"/>
</dbReference>
<feature type="transmembrane region" description="Helical" evidence="5">
    <location>
        <begin position="217"/>
        <end position="240"/>
    </location>
</feature>
<keyword evidence="2 5" id="KW-0812">Transmembrane</keyword>
<evidence type="ECO:0000313" key="9">
    <source>
        <dbReference type="WBParaSite" id="DME_0000450801-mRNA-1"/>
    </source>
</evidence>
<dbReference type="SUPFAM" id="SSF63712">
    <property type="entry name" value="Nicotinic receptor ligand binding domain-like"/>
    <property type="match status" value="1"/>
</dbReference>
<dbReference type="PANTHER" id="PTHR18945">
    <property type="entry name" value="NEUROTRANSMITTER GATED ION CHANNEL"/>
    <property type="match status" value="1"/>
</dbReference>
<comment type="similarity">
    <text evidence="5">Belongs to the ligand-gated ion channel (TC 1.A.9) family.</text>
</comment>
<dbReference type="InterPro" id="IPR018000">
    <property type="entry name" value="Neurotransmitter_ion_chnl_CS"/>
</dbReference>
<feature type="transmembrane region" description="Helical" evidence="5">
    <location>
        <begin position="283"/>
        <end position="307"/>
    </location>
</feature>
<feature type="domain" description="Neurotransmitter-gated ion-channel ligand-binding" evidence="6">
    <location>
        <begin position="7"/>
        <end position="216"/>
    </location>
</feature>
<dbReference type="PRINTS" id="PR00252">
    <property type="entry name" value="NRIONCHANNEL"/>
</dbReference>
<protein>
    <submittedName>
        <fullName evidence="9">Neur_chan_LBD domain-containing protein</fullName>
    </submittedName>
</protein>
<keyword evidence="3 5" id="KW-1133">Transmembrane helix</keyword>
<name>A0A0N4UBD4_DRAME</name>
<dbReference type="Proteomes" id="UP000038040">
    <property type="component" value="Unplaced"/>
</dbReference>
<dbReference type="CDD" id="cd18989">
    <property type="entry name" value="LGIC_ECD_cation"/>
    <property type="match status" value="1"/>
</dbReference>
<evidence type="ECO:0000313" key="8">
    <source>
        <dbReference type="Proteomes" id="UP000038040"/>
    </source>
</evidence>
<dbReference type="InterPro" id="IPR038050">
    <property type="entry name" value="Neuro_actylchol_rec"/>
</dbReference>
<dbReference type="InterPro" id="IPR006029">
    <property type="entry name" value="Neurotrans-gated_channel_TM"/>
</dbReference>
<evidence type="ECO:0000256" key="5">
    <source>
        <dbReference type="RuleBase" id="RU000687"/>
    </source>
</evidence>
<organism evidence="8 9">
    <name type="scientific">Dracunculus medinensis</name>
    <name type="common">Guinea worm</name>
    <dbReference type="NCBI Taxonomy" id="318479"/>
    <lineage>
        <taxon>Eukaryota</taxon>
        <taxon>Metazoa</taxon>
        <taxon>Ecdysozoa</taxon>
        <taxon>Nematoda</taxon>
        <taxon>Chromadorea</taxon>
        <taxon>Rhabditida</taxon>
        <taxon>Spirurina</taxon>
        <taxon>Dracunculoidea</taxon>
        <taxon>Dracunculidae</taxon>
        <taxon>Dracunculus</taxon>
    </lineage>
</organism>
<evidence type="ECO:0000259" key="6">
    <source>
        <dbReference type="Pfam" id="PF02931"/>
    </source>
</evidence>
<feature type="transmembrane region" description="Helical" evidence="5">
    <location>
        <begin position="252"/>
        <end position="271"/>
    </location>
</feature>
<dbReference type="AlphaFoldDB" id="A0A0N4UBD4"/>
<dbReference type="FunFam" id="2.70.170.10:FF:000027">
    <property type="entry name" value="Ligand-Gated ion Channel"/>
    <property type="match status" value="1"/>
</dbReference>
<evidence type="ECO:0000256" key="2">
    <source>
        <dbReference type="ARBA" id="ARBA00022692"/>
    </source>
</evidence>
<dbReference type="InterPro" id="IPR036719">
    <property type="entry name" value="Neuro-gated_channel_TM_sf"/>
</dbReference>
<dbReference type="InterPro" id="IPR006202">
    <property type="entry name" value="Neur_chan_lig-bd"/>
</dbReference>
<dbReference type="Pfam" id="PF02931">
    <property type="entry name" value="Neur_chan_LBD"/>
    <property type="match status" value="1"/>
</dbReference>
<dbReference type="Pfam" id="PF02932">
    <property type="entry name" value="Neur_chan_memb"/>
    <property type="match status" value="1"/>
</dbReference>
<feature type="transmembrane region" description="Helical" evidence="5">
    <location>
        <begin position="385"/>
        <end position="410"/>
    </location>
</feature>
<dbReference type="GO" id="GO:0005230">
    <property type="term" value="F:extracellular ligand-gated monoatomic ion channel activity"/>
    <property type="evidence" value="ECO:0007669"/>
    <property type="project" value="InterPro"/>
</dbReference>
<feature type="domain" description="Neurotransmitter-gated ion-channel transmembrane" evidence="7">
    <location>
        <begin position="223"/>
        <end position="331"/>
    </location>
</feature>
<accession>A0A0N4UBD4</accession>
<comment type="subcellular location">
    <subcellularLocation>
        <location evidence="1">Membrane</location>
        <topology evidence="1">Multi-pass membrane protein</topology>
    </subcellularLocation>
</comment>
<dbReference type="InterPro" id="IPR036734">
    <property type="entry name" value="Neur_chan_lig-bd_sf"/>
</dbReference>
<keyword evidence="4 5" id="KW-0472">Membrane</keyword>
<proteinExistence type="inferred from homology"/>
<dbReference type="WBParaSite" id="DME_0000450801-mRNA-1">
    <property type="protein sequence ID" value="DME_0000450801-mRNA-1"/>
    <property type="gene ID" value="DME_0000450801"/>
</dbReference>
<keyword evidence="5" id="KW-0406">Ion transport</keyword>
<dbReference type="Gene3D" id="1.20.58.390">
    <property type="entry name" value="Neurotransmitter-gated ion-channel transmembrane domain"/>
    <property type="match status" value="1"/>
</dbReference>
<dbReference type="CDD" id="cd19051">
    <property type="entry name" value="LGIC_TM_cation"/>
    <property type="match status" value="1"/>
</dbReference>
<reference evidence="9" key="1">
    <citation type="submission" date="2017-02" db="UniProtKB">
        <authorList>
            <consortium name="WormBaseParasite"/>
        </authorList>
    </citation>
    <scope>IDENTIFICATION</scope>
</reference>
<dbReference type="GO" id="GO:0016020">
    <property type="term" value="C:membrane"/>
    <property type="evidence" value="ECO:0007669"/>
    <property type="project" value="UniProtKB-SubCell"/>
</dbReference>
<dbReference type="InterPro" id="IPR006201">
    <property type="entry name" value="Neur_channel"/>
</dbReference>
<evidence type="ECO:0000256" key="3">
    <source>
        <dbReference type="ARBA" id="ARBA00022989"/>
    </source>
</evidence>
<keyword evidence="5" id="KW-0813">Transport</keyword>
<evidence type="ECO:0000256" key="1">
    <source>
        <dbReference type="ARBA" id="ARBA00004141"/>
    </source>
</evidence>
<dbReference type="Gene3D" id="2.70.170.10">
    <property type="entry name" value="Neurotransmitter-gated ion-channel ligand-binding domain"/>
    <property type="match status" value="1"/>
</dbReference>
<evidence type="ECO:0000259" key="7">
    <source>
        <dbReference type="Pfam" id="PF02932"/>
    </source>
</evidence>
<evidence type="ECO:0000256" key="4">
    <source>
        <dbReference type="ARBA" id="ARBA00023136"/>
    </source>
</evidence>
<keyword evidence="5" id="KW-0407">Ion channel</keyword>
<dbReference type="PROSITE" id="PS00236">
    <property type="entry name" value="NEUROTR_ION_CHANNEL"/>
    <property type="match status" value="1"/>
</dbReference>
<dbReference type="GO" id="GO:0004888">
    <property type="term" value="F:transmembrane signaling receptor activity"/>
    <property type="evidence" value="ECO:0007669"/>
    <property type="project" value="InterPro"/>
</dbReference>